<dbReference type="AlphaFoldDB" id="A0A1W6EW54"/>
<dbReference type="Gene3D" id="1.20.90.10">
    <property type="entry name" value="Phospholipase A2 domain"/>
    <property type="match status" value="1"/>
</dbReference>
<name>A0A1W6EW54_AMPCP</name>
<protein>
    <submittedName>
        <fullName evidence="2">Venom protein</fullName>
    </submittedName>
</protein>
<dbReference type="GO" id="GO:0004623">
    <property type="term" value="F:phospholipase A2 activity"/>
    <property type="evidence" value="ECO:0007669"/>
    <property type="project" value="InterPro"/>
</dbReference>
<dbReference type="InterPro" id="IPR016090">
    <property type="entry name" value="PLA2-like_dom"/>
</dbReference>
<dbReference type="SUPFAM" id="SSF48619">
    <property type="entry name" value="Phospholipase A2, PLA2"/>
    <property type="match status" value="1"/>
</dbReference>
<evidence type="ECO:0000259" key="1">
    <source>
        <dbReference type="Pfam" id="PF05826"/>
    </source>
</evidence>
<evidence type="ECO:0000313" key="2">
    <source>
        <dbReference type="EMBL" id="ARK19967.1"/>
    </source>
</evidence>
<dbReference type="InterPro" id="IPR036444">
    <property type="entry name" value="PLipase_A2_dom_sf"/>
</dbReference>
<feature type="domain" description="Phospholipase A2-like central" evidence="1">
    <location>
        <begin position="45"/>
        <end position="139"/>
    </location>
</feature>
<sequence length="139" mass="15882">MITGDTTMHTERSYVYVTIVKLYPRLSGGKLMVYANARKSFVRTGDWCANETIKASFDKLGKAAEREECCSQRKKCGNGMDDNPSKHGNHWDDEYTEIDCTCDLMFFSCVKLISDPSRQHDIEDRIGLGYSKLTRPMCF</sequence>
<dbReference type="Pfam" id="PF05826">
    <property type="entry name" value="Phospholip_A2_2"/>
    <property type="match status" value="1"/>
</dbReference>
<proteinExistence type="evidence at transcript level"/>
<dbReference type="GO" id="GO:0050482">
    <property type="term" value="P:arachidonate secretion"/>
    <property type="evidence" value="ECO:0007669"/>
    <property type="project" value="InterPro"/>
</dbReference>
<dbReference type="EMBL" id="KY563558">
    <property type="protein sequence ID" value="ARK19967.1"/>
    <property type="molecule type" value="mRNA"/>
</dbReference>
<reference evidence="2" key="1">
    <citation type="submission" date="2017-02" db="EMBL/GenBank/DDBJ databases">
        <title>Parasitoid Jewel Wasp Mounts Multi-Pronged Neurochemical Attack to Hijack a Host Brain.</title>
        <authorList>
            <person name="Arvidson R.S."/>
            <person name="Kaiser M."/>
            <person name="Libersat F."/>
            <person name="Adams M.E."/>
        </authorList>
    </citation>
    <scope>NUCLEOTIDE SEQUENCE</scope>
    <source>
        <strain evidence="2">185</strain>
    </source>
</reference>
<organism evidence="2">
    <name type="scientific">Ampulex compressa</name>
    <name type="common">Emerald cockroach wasp</name>
    <dbReference type="NCBI Taxonomy" id="860918"/>
    <lineage>
        <taxon>Eukaryota</taxon>
        <taxon>Metazoa</taxon>
        <taxon>Ecdysozoa</taxon>
        <taxon>Arthropoda</taxon>
        <taxon>Hexapoda</taxon>
        <taxon>Insecta</taxon>
        <taxon>Pterygota</taxon>
        <taxon>Neoptera</taxon>
        <taxon>Endopterygota</taxon>
        <taxon>Hymenoptera</taxon>
        <taxon>Apocrita</taxon>
        <taxon>Aculeata</taxon>
        <taxon>Apoidea</taxon>
        <taxon>Ampulicidae</taxon>
        <taxon>Ampulicini</taxon>
        <taxon>Ampulex</taxon>
    </lineage>
</organism>
<dbReference type="GO" id="GO:0006644">
    <property type="term" value="P:phospholipid metabolic process"/>
    <property type="evidence" value="ECO:0007669"/>
    <property type="project" value="InterPro"/>
</dbReference>
<accession>A0A1W6EW54</accession>